<sequence>MKSQIQNDIDRSKRMLQEITEHREMFGIPESLWLLTDDEYRAIVNGGAYFCVDHHDCLRHEFSGEIIASTQEQVDILIENLKALRKKMAPALDCTKKDL</sequence>
<dbReference type="RefSeq" id="WP_081329517.1">
    <property type="nucleotide sequence ID" value="NZ_FMIQ01000006.1"/>
</dbReference>
<protein>
    <submittedName>
        <fullName evidence="1">Uncharacterized protein</fullName>
    </submittedName>
</protein>
<dbReference type="AlphaFoldDB" id="A0A1C6YVS9"/>
<reference evidence="1 2" key="1">
    <citation type="submission" date="2016-09" db="EMBL/GenBank/DDBJ databases">
        <authorList>
            <person name="Capua I."/>
            <person name="De Benedictis P."/>
            <person name="Joannis T."/>
            <person name="Lombin L.H."/>
            <person name="Cattoli G."/>
        </authorList>
    </citation>
    <scope>NUCLEOTIDE SEQUENCE [LARGE SCALE GENOMIC DNA]</scope>
    <source>
        <strain evidence="1 2">GB001</strain>
    </source>
</reference>
<name>A0A1C6YVS9_HAFAL</name>
<evidence type="ECO:0000313" key="2">
    <source>
        <dbReference type="Proteomes" id="UP000094844"/>
    </source>
</evidence>
<dbReference type="EMBL" id="FMIQ01000006">
    <property type="protein sequence ID" value="SCM50977.1"/>
    <property type="molecule type" value="Genomic_DNA"/>
</dbReference>
<organism evidence="1 2">
    <name type="scientific">Hafnia alvei</name>
    <dbReference type="NCBI Taxonomy" id="569"/>
    <lineage>
        <taxon>Bacteria</taxon>
        <taxon>Pseudomonadati</taxon>
        <taxon>Pseudomonadota</taxon>
        <taxon>Gammaproteobacteria</taxon>
        <taxon>Enterobacterales</taxon>
        <taxon>Hafniaceae</taxon>
        <taxon>Hafnia</taxon>
    </lineage>
</organism>
<dbReference type="OrthoDB" id="6614539at2"/>
<evidence type="ECO:0000313" key="1">
    <source>
        <dbReference type="EMBL" id="SCM50977.1"/>
    </source>
</evidence>
<accession>A0A1C6YVS9</accession>
<dbReference type="Proteomes" id="UP000094844">
    <property type="component" value="Unassembled WGS sequence"/>
</dbReference>
<proteinExistence type="predicted"/>
<gene>
    <name evidence="1" type="ORF">BN1044_00427</name>
</gene>